<keyword evidence="3" id="KW-1185">Reference proteome</keyword>
<feature type="compositionally biased region" description="Basic and acidic residues" evidence="1">
    <location>
        <begin position="87"/>
        <end position="97"/>
    </location>
</feature>
<evidence type="ECO:0000256" key="1">
    <source>
        <dbReference type="SAM" id="MobiDB-lite"/>
    </source>
</evidence>
<evidence type="ECO:0000313" key="3">
    <source>
        <dbReference type="Proteomes" id="UP000799291"/>
    </source>
</evidence>
<feature type="compositionally biased region" description="Acidic residues" evidence="1">
    <location>
        <begin position="129"/>
        <end position="138"/>
    </location>
</feature>
<dbReference type="Proteomes" id="UP000799291">
    <property type="component" value="Unassembled WGS sequence"/>
</dbReference>
<dbReference type="AlphaFoldDB" id="A0A6G1J543"/>
<feature type="compositionally biased region" description="Basic and acidic residues" evidence="1">
    <location>
        <begin position="114"/>
        <end position="127"/>
    </location>
</feature>
<sequence length="179" mass="20803">MSFCPIRAGGCLFPHPLRLLDVPRYTLPEIINLYNATLACYDEECFGNNTEWDMRETLNKLPYVLRNPGRFWQRRDLREWSGYNRRPQGEGEDKVESLSEGDEGVGEDVEGLSDGERAEHRQERVVVEIEVEEIIEGDENGRSEQQSSNRSERWRGRDSRSRGGHSGGYRYSEGWSSRW</sequence>
<name>A0A6G1J543_9PLEO</name>
<dbReference type="EMBL" id="MU005579">
    <property type="protein sequence ID" value="KAF2685323.1"/>
    <property type="molecule type" value="Genomic_DNA"/>
</dbReference>
<accession>A0A6G1J543</accession>
<feature type="compositionally biased region" description="Acidic residues" evidence="1">
    <location>
        <begin position="99"/>
        <end position="113"/>
    </location>
</feature>
<organism evidence="2 3">
    <name type="scientific">Lentithecium fluviatile CBS 122367</name>
    <dbReference type="NCBI Taxonomy" id="1168545"/>
    <lineage>
        <taxon>Eukaryota</taxon>
        <taxon>Fungi</taxon>
        <taxon>Dikarya</taxon>
        <taxon>Ascomycota</taxon>
        <taxon>Pezizomycotina</taxon>
        <taxon>Dothideomycetes</taxon>
        <taxon>Pleosporomycetidae</taxon>
        <taxon>Pleosporales</taxon>
        <taxon>Massarineae</taxon>
        <taxon>Lentitheciaceae</taxon>
        <taxon>Lentithecium</taxon>
    </lineage>
</organism>
<protein>
    <submittedName>
        <fullName evidence="2">Uncharacterized protein</fullName>
    </submittedName>
</protein>
<gene>
    <name evidence="2" type="ORF">K458DRAFT_388208</name>
</gene>
<proteinExistence type="predicted"/>
<feature type="compositionally biased region" description="Basic and acidic residues" evidence="1">
    <location>
        <begin position="150"/>
        <end position="161"/>
    </location>
</feature>
<feature type="region of interest" description="Disordered" evidence="1">
    <location>
        <begin position="83"/>
        <end position="179"/>
    </location>
</feature>
<reference evidence="2" key="1">
    <citation type="journal article" date="2020" name="Stud. Mycol.">
        <title>101 Dothideomycetes genomes: a test case for predicting lifestyles and emergence of pathogens.</title>
        <authorList>
            <person name="Haridas S."/>
            <person name="Albert R."/>
            <person name="Binder M."/>
            <person name="Bloem J."/>
            <person name="Labutti K."/>
            <person name="Salamov A."/>
            <person name="Andreopoulos B."/>
            <person name="Baker S."/>
            <person name="Barry K."/>
            <person name="Bills G."/>
            <person name="Bluhm B."/>
            <person name="Cannon C."/>
            <person name="Castanera R."/>
            <person name="Culley D."/>
            <person name="Daum C."/>
            <person name="Ezra D."/>
            <person name="Gonzalez J."/>
            <person name="Henrissat B."/>
            <person name="Kuo A."/>
            <person name="Liang C."/>
            <person name="Lipzen A."/>
            <person name="Lutzoni F."/>
            <person name="Magnuson J."/>
            <person name="Mondo S."/>
            <person name="Nolan M."/>
            <person name="Ohm R."/>
            <person name="Pangilinan J."/>
            <person name="Park H.-J."/>
            <person name="Ramirez L."/>
            <person name="Alfaro M."/>
            <person name="Sun H."/>
            <person name="Tritt A."/>
            <person name="Yoshinaga Y."/>
            <person name="Zwiers L.-H."/>
            <person name="Turgeon B."/>
            <person name="Goodwin S."/>
            <person name="Spatafora J."/>
            <person name="Crous P."/>
            <person name="Grigoriev I."/>
        </authorList>
    </citation>
    <scope>NUCLEOTIDE SEQUENCE</scope>
    <source>
        <strain evidence="2">CBS 122367</strain>
    </source>
</reference>
<evidence type="ECO:0000313" key="2">
    <source>
        <dbReference type="EMBL" id="KAF2685323.1"/>
    </source>
</evidence>
<feature type="compositionally biased region" description="Low complexity" evidence="1">
    <location>
        <begin position="168"/>
        <end position="179"/>
    </location>
</feature>